<accession>A0A9X3AIS4</accession>
<comment type="caution">
    <text evidence="1">The sequence shown here is derived from an EMBL/GenBank/DDBJ whole genome shotgun (WGS) entry which is preliminary data.</text>
</comment>
<dbReference type="RefSeq" id="WP_259628421.1">
    <property type="nucleotide sequence ID" value="NZ_JANYMP010000027.1"/>
</dbReference>
<dbReference type="Proteomes" id="UP001141259">
    <property type="component" value="Unassembled WGS sequence"/>
</dbReference>
<dbReference type="EMBL" id="JANYMP010000027">
    <property type="protein sequence ID" value="MCS7482956.1"/>
    <property type="molecule type" value="Genomic_DNA"/>
</dbReference>
<organism evidence="1 2">
    <name type="scientific">Umezawaea endophytica</name>
    <dbReference type="NCBI Taxonomy" id="1654476"/>
    <lineage>
        <taxon>Bacteria</taxon>
        <taxon>Bacillati</taxon>
        <taxon>Actinomycetota</taxon>
        <taxon>Actinomycetes</taxon>
        <taxon>Pseudonocardiales</taxon>
        <taxon>Pseudonocardiaceae</taxon>
        <taxon>Umezawaea</taxon>
    </lineage>
</organism>
<evidence type="ECO:0000313" key="1">
    <source>
        <dbReference type="EMBL" id="MCS7482956.1"/>
    </source>
</evidence>
<name>A0A9X3AIS4_9PSEU</name>
<keyword evidence="2" id="KW-1185">Reference proteome</keyword>
<reference evidence="1" key="1">
    <citation type="submission" date="2022-08" db="EMBL/GenBank/DDBJ databases">
        <authorList>
            <person name="Tistechok S."/>
            <person name="Samborskyy M."/>
            <person name="Roman I."/>
        </authorList>
    </citation>
    <scope>NUCLEOTIDE SEQUENCE</scope>
    <source>
        <strain evidence="1">DSM 103496</strain>
    </source>
</reference>
<sequence length="96" mass="10260">MGKPLPWIGLISRHPPGSGANPHGYCDMSAVFITLDCRAAGGVSFHCGGERVIRKYPGIRPFTSADISGNFPAGKEYSSMNVIAGLFAYVDAWRDA</sequence>
<evidence type="ECO:0000313" key="2">
    <source>
        <dbReference type="Proteomes" id="UP001141259"/>
    </source>
</evidence>
<dbReference type="AlphaFoldDB" id="A0A9X3AIS4"/>
<gene>
    <name evidence="1" type="ORF">NZH93_39425</name>
</gene>
<proteinExistence type="predicted"/>
<protein>
    <submittedName>
        <fullName evidence="1">Uncharacterized protein</fullName>
    </submittedName>
</protein>